<evidence type="ECO:0000313" key="3">
    <source>
        <dbReference type="Proteomes" id="UP000822271"/>
    </source>
</evidence>
<protein>
    <recommendedName>
        <fullName evidence="4">DUF4440 domain-containing protein</fullName>
    </recommendedName>
</protein>
<evidence type="ECO:0008006" key="4">
    <source>
        <dbReference type="Google" id="ProtNLM"/>
    </source>
</evidence>
<dbReference type="OrthoDB" id="6049834at2"/>
<sequence>MRRYLFASLMYLLLVTSAPPALAGELTPAESAGLREDVQAMLTAFAKGDAELIIARTHPSLKRLAGGDETYAQSTRDTVKALHKAGVVIISDEAGVPGRTYAAGDEEVCFVPRQSLLRVRETAIRSTSFMVAVRHVGTSQWRYLDGAGLIDNPAMLRQLLPALEPGVILPKGGVETL</sequence>
<keyword evidence="1" id="KW-0732">Signal</keyword>
<dbReference type="RefSeq" id="WP_049428972.1">
    <property type="nucleotide sequence ID" value="NZ_CP154630.1"/>
</dbReference>
<dbReference type="EMBL" id="RAUE01000015">
    <property type="protein sequence ID" value="MBA0311382.1"/>
    <property type="molecule type" value="Genomic_DNA"/>
</dbReference>
<proteinExistence type="predicted"/>
<evidence type="ECO:0000313" key="2">
    <source>
        <dbReference type="EMBL" id="MBA0311382.1"/>
    </source>
</evidence>
<feature type="chain" id="PRO_5043156474" description="DUF4440 domain-containing protein" evidence="1">
    <location>
        <begin position="24"/>
        <end position="177"/>
    </location>
</feature>
<feature type="signal peptide" evidence="1">
    <location>
        <begin position="1"/>
        <end position="23"/>
    </location>
</feature>
<accession>A0A2J0T527</accession>
<gene>
    <name evidence="2" type="ORF">D7Y33_10250</name>
</gene>
<name>A0A2J0T527_STEMA</name>
<evidence type="ECO:0000256" key="1">
    <source>
        <dbReference type="SAM" id="SignalP"/>
    </source>
</evidence>
<organism evidence="2 3">
    <name type="scientific">Stenotrophomonas maltophilia</name>
    <name type="common">Pseudomonas maltophilia</name>
    <name type="synonym">Xanthomonas maltophilia</name>
    <dbReference type="NCBI Taxonomy" id="40324"/>
    <lineage>
        <taxon>Bacteria</taxon>
        <taxon>Pseudomonadati</taxon>
        <taxon>Pseudomonadota</taxon>
        <taxon>Gammaproteobacteria</taxon>
        <taxon>Lysobacterales</taxon>
        <taxon>Lysobacteraceae</taxon>
        <taxon>Stenotrophomonas</taxon>
        <taxon>Stenotrophomonas maltophilia group</taxon>
    </lineage>
</organism>
<dbReference type="Proteomes" id="UP000822271">
    <property type="component" value="Unassembled WGS sequence"/>
</dbReference>
<dbReference type="AlphaFoldDB" id="A0A2J0T527"/>
<reference evidence="2" key="1">
    <citation type="submission" date="2018-09" db="EMBL/GenBank/DDBJ databases">
        <authorList>
            <person name="Groschel M."/>
            <person name="Kohl T."/>
            <person name="Conchillo-Sole O."/>
            <person name="Mamat U."/>
            <person name="Yero D."/>
            <person name="Niemann S."/>
            <person name="Daura X."/>
            <person name="Gibert I."/>
        </authorList>
    </citation>
    <scope>NUCLEOTIDE SEQUENCE</scope>
    <source>
        <strain evidence="2">OG156</strain>
    </source>
</reference>
<comment type="caution">
    <text evidence="2">The sequence shown here is derived from an EMBL/GenBank/DDBJ whole genome shotgun (WGS) entry which is preliminary data.</text>
</comment>
<reference evidence="2" key="2">
    <citation type="journal article" date="2020" name="Front. Microbiol.">
        <title>Genetic Variants of the DSF Quorum Sensing System in Stenotrophomonas maltophilia Influence Virulence and Resistance Phenotypes Among Genotypically Diverse Clinical Isolates.</title>
        <authorList>
            <person name="Yero D."/>
            <person name="Huedo P."/>
            <person name="Conchillo-Sole O."/>
            <person name="Martinez-Servat S."/>
            <person name="Mamat U."/>
            <person name="Coves X."/>
            <person name="Llanas F."/>
            <person name="Roca I."/>
            <person name="Vila J."/>
            <person name="Schaible U.E."/>
            <person name="Daura X."/>
            <person name="Gibert I."/>
        </authorList>
    </citation>
    <scope>NUCLEOTIDE SEQUENCE</scope>
    <source>
        <strain evidence="2">OG156</strain>
    </source>
</reference>